<feature type="DNA-binding region" description="H-T-H motif" evidence="2">
    <location>
        <begin position="25"/>
        <end position="44"/>
    </location>
</feature>
<protein>
    <submittedName>
        <fullName evidence="4">TetR/AcrR family transcriptional regulator</fullName>
    </submittedName>
</protein>
<dbReference type="InterPro" id="IPR009057">
    <property type="entry name" value="Homeodomain-like_sf"/>
</dbReference>
<evidence type="ECO:0000313" key="5">
    <source>
        <dbReference type="Proteomes" id="UP000284109"/>
    </source>
</evidence>
<dbReference type="SUPFAM" id="SSF48498">
    <property type="entry name" value="Tetracyclin repressor-like, C-terminal domain"/>
    <property type="match status" value="1"/>
</dbReference>
<evidence type="ECO:0000256" key="1">
    <source>
        <dbReference type="ARBA" id="ARBA00023125"/>
    </source>
</evidence>
<dbReference type="RefSeq" id="WP_118899338.1">
    <property type="nucleotide sequence ID" value="NZ_QOCR01000001.1"/>
</dbReference>
<dbReference type="Proteomes" id="UP000284109">
    <property type="component" value="Unassembled WGS sequence"/>
</dbReference>
<sequence>MSDVDSKILAAFSQLVVQYGYQGTTTKKIAQAAQVNESTLFRHFKDKRGILQALVQNYMTDIQTVGQNYQLIGDLEQDLMNFAIIYQNFVDQHLALFLTAIRESGNIPELAQPIKMLLELVREILTKKLLKMQQTGEISTNINIELEINNLILLNLGQAIMQHSFPKSVFQLSRTTFVESNIRVYAQHLKPLKD</sequence>
<dbReference type="EMBL" id="QOCR01000001">
    <property type="protein sequence ID" value="RHW51826.1"/>
    <property type="molecule type" value="Genomic_DNA"/>
</dbReference>
<dbReference type="Pfam" id="PF00440">
    <property type="entry name" value="TetR_N"/>
    <property type="match status" value="1"/>
</dbReference>
<reference evidence="4 5" key="1">
    <citation type="submission" date="2018-07" db="EMBL/GenBank/DDBJ databases">
        <title>Genome sequences of six Lactobacillus spp. isolated from bumble bee guts.</title>
        <authorList>
            <person name="Motta E.V.S."/>
            <person name="Moran N.A."/>
        </authorList>
    </citation>
    <scope>NUCLEOTIDE SEQUENCE [LARGE SCALE GENOMIC DNA]</scope>
    <source>
        <strain evidence="4 5">BI-1.1</strain>
    </source>
</reference>
<evidence type="ECO:0000313" key="4">
    <source>
        <dbReference type="EMBL" id="RHW51826.1"/>
    </source>
</evidence>
<dbReference type="SUPFAM" id="SSF46689">
    <property type="entry name" value="Homeodomain-like"/>
    <property type="match status" value="1"/>
</dbReference>
<dbReference type="PRINTS" id="PR00455">
    <property type="entry name" value="HTHTETR"/>
</dbReference>
<proteinExistence type="predicted"/>
<dbReference type="AlphaFoldDB" id="A0A3R6YTP1"/>
<dbReference type="PANTHER" id="PTHR43479">
    <property type="entry name" value="ACREF/ENVCD OPERON REPRESSOR-RELATED"/>
    <property type="match status" value="1"/>
</dbReference>
<dbReference type="InterPro" id="IPR001647">
    <property type="entry name" value="HTH_TetR"/>
</dbReference>
<gene>
    <name evidence="4" type="ORF">DS831_00370</name>
</gene>
<dbReference type="PANTHER" id="PTHR43479:SF11">
    <property type="entry name" value="ACREF_ENVCD OPERON REPRESSOR-RELATED"/>
    <property type="match status" value="1"/>
</dbReference>
<dbReference type="InterPro" id="IPR050624">
    <property type="entry name" value="HTH-type_Tx_Regulator"/>
</dbReference>
<keyword evidence="1 2" id="KW-0238">DNA-binding</keyword>
<dbReference type="OrthoDB" id="277085at2"/>
<comment type="caution">
    <text evidence="4">The sequence shown here is derived from an EMBL/GenBank/DDBJ whole genome shotgun (WGS) entry which is preliminary data.</text>
</comment>
<dbReference type="PROSITE" id="PS50977">
    <property type="entry name" value="HTH_TETR_2"/>
    <property type="match status" value="1"/>
</dbReference>
<dbReference type="Gene3D" id="1.10.357.10">
    <property type="entry name" value="Tetracycline Repressor, domain 2"/>
    <property type="match status" value="1"/>
</dbReference>
<keyword evidence="5" id="KW-1185">Reference proteome</keyword>
<dbReference type="InterPro" id="IPR036271">
    <property type="entry name" value="Tet_transcr_reg_TetR-rel_C_sf"/>
</dbReference>
<accession>A0A3R6YTP1</accession>
<organism evidence="4 5">
    <name type="scientific">Bombilactobacillus bombi</name>
    <dbReference type="NCBI Taxonomy" id="1303590"/>
    <lineage>
        <taxon>Bacteria</taxon>
        <taxon>Bacillati</taxon>
        <taxon>Bacillota</taxon>
        <taxon>Bacilli</taxon>
        <taxon>Lactobacillales</taxon>
        <taxon>Lactobacillaceae</taxon>
        <taxon>Bombilactobacillus</taxon>
    </lineage>
</organism>
<evidence type="ECO:0000256" key="2">
    <source>
        <dbReference type="PROSITE-ProRule" id="PRU00335"/>
    </source>
</evidence>
<name>A0A3R6YTP1_9LACO</name>
<feature type="domain" description="HTH tetR-type" evidence="3">
    <location>
        <begin position="2"/>
        <end position="62"/>
    </location>
</feature>
<dbReference type="GO" id="GO:0003677">
    <property type="term" value="F:DNA binding"/>
    <property type="evidence" value="ECO:0007669"/>
    <property type="project" value="UniProtKB-UniRule"/>
</dbReference>
<evidence type="ECO:0000259" key="3">
    <source>
        <dbReference type="PROSITE" id="PS50977"/>
    </source>
</evidence>